<gene>
    <name evidence="2" type="ORF">J2I46_01055</name>
</gene>
<keyword evidence="1" id="KW-1133">Transmembrane helix</keyword>
<accession>A0ABS3JAY2</accession>
<name>A0ABS3JAY2_9BACT</name>
<evidence type="ECO:0008006" key="4">
    <source>
        <dbReference type="Google" id="ProtNLM"/>
    </source>
</evidence>
<reference evidence="2 3" key="1">
    <citation type="submission" date="2021-03" db="EMBL/GenBank/DDBJ databases">
        <title>Fibrella sp. HMF5405 genome sequencing and assembly.</title>
        <authorList>
            <person name="Kang H."/>
            <person name="Kim H."/>
            <person name="Bae S."/>
            <person name="Joh K."/>
        </authorList>
    </citation>
    <scope>NUCLEOTIDE SEQUENCE [LARGE SCALE GENOMIC DNA]</scope>
    <source>
        <strain evidence="2 3">HMF5405</strain>
    </source>
</reference>
<keyword evidence="1" id="KW-0812">Transmembrane</keyword>
<dbReference type="Proteomes" id="UP000664628">
    <property type="component" value="Unassembled WGS sequence"/>
</dbReference>
<protein>
    <recommendedName>
        <fullName evidence="4">DoxX family protein</fullName>
    </recommendedName>
</protein>
<proteinExistence type="predicted"/>
<keyword evidence="3" id="KW-1185">Reference proteome</keyword>
<feature type="transmembrane region" description="Helical" evidence="1">
    <location>
        <begin position="72"/>
        <end position="91"/>
    </location>
</feature>
<sequence length="120" mass="12994">MTSLTMKLISSALILVTALLSVKHGWGGISGNVSPEEAKMMADLQISRPILLVISIASLAVGGLVLFPQTFFVGNLLNAIIILLIMAYSLRVGNLKIALTEIPFLLMPLLLIWLGHPFRK</sequence>
<dbReference type="EMBL" id="JAFMYW010000001">
    <property type="protein sequence ID" value="MBO0947152.1"/>
    <property type="molecule type" value="Genomic_DNA"/>
</dbReference>
<comment type="caution">
    <text evidence="2">The sequence shown here is derived from an EMBL/GenBank/DDBJ whole genome shotgun (WGS) entry which is preliminary data.</text>
</comment>
<feature type="transmembrane region" description="Helical" evidence="1">
    <location>
        <begin position="97"/>
        <end position="115"/>
    </location>
</feature>
<evidence type="ECO:0000313" key="3">
    <source>
        <dbReference type="Proteomes" id="UP000664628"/>
    </source>
</evidence>
<evidence type="ECO:0000256" key="1">
    <source>
        <dbReference type="SAM" id="Phobius"/>
    </source>
</evidence>
<evidence type="ECO:0000313" key="2">
    <source>
        <dbReference type="EMBL" id="MBO0947152.1"/>
    </source>
</evidence>
<keyword evidence="1" id="KW-0472">Membrane</keyword>
<feature type="transmembrane region" description="Helical" evidence="1">
    <location>
        <begin position="49"/>
        <end position="67"/>
    </location>
</feature>
<organism evidence="2 3">
    <name type="scientific">Fibrella forsythiae</name>
    <dbReference type="NCBI Taxonomy" id="2817061"/>
    <lineage>
        <taxon>Bacteria</taxon>
        <taxon>Pseudomonadati</taxon>
        <taxon>Bacteroidota</taxon>
        <taxon>Cytophagia</taxon>
        <taxon>Cytophagales</taxon>
        <taxon>Spirosomataceae</taxon>
        <taxon>Fibrella</taxon>
    </lineage>
</organism>